<evidence type="ECO:0000313" key="3">
    <source>
        <dbReference type="RefSeq" id="XP_022957686.1"/>
    </source>
</evidence>
<dbReference type="InterPro" id="IPR000253">
    <property type="entry name" value="FHA_dom"/>
</dbReference>
<proteinExistence type="predicted"/>
<feature type="domain" description="FHA" evidence="1">
    <location>
        <begin position="115"/>
        <end position="165"/>
    </location>
</feature>
<sequence length="216" mass="23655">MEFTVHSISRPNLPLPLSFSTYSSSPSNSLTPYPHTRTKATASILPPLLLRSDLNLTFKSRRRSLLQPLRASQSEFEPRSSSVRWLLVPVGDGDWKHIGSKVEMPDAFEIVSNEVTVGRLPEKADIAIPVATVSAVHARIKKQEDRLLVIDLDSTNGTFIDDKRLKPGVVAAVSSGNCISFGDIHLAMFQVSKLKTDKAASKIQESEDSIGNSETS</sequence>
<accession>A0A6J1GZX7</accession>
<gene>
    <name evidence="3" type="primary">LOC111459151</name>
</gene>
<dbReference type="FunFam" id="2.60.200.20:FF:000063">
    <property type="entry name" value="Predicted protein"/>
    <property type="match status" value="1"/>
</dbReference>
<dbReference type="GeneID" id="111459151"/>
<dbReference type="Pfam" id="PF00498">
    <property type="entry name" value="FHA"/>
    <property type="match status" value="1"/>
</dbReference>
<dbReference type="PROSITE" id="PS50006">
    <property type="entry name" value="FHA_DOMAIN"/>
    <property type="match status" value="1"/>
</dbReference>
<evidence type="ECO:0000259" key="1">
    <source>
        <dbReference type="PROSITE" id="PS50006"/>
    </source>
</evidence>
<name>A0A6J1GZX7_CUCMO</name>
<dbReference type="SUPFAM" id="SSF49879">
    <property type="entry name" value="SMAD/FHA domain"/>
    <property type="match status" value="1"/>
</dbReference>
<dbReference type="InterPro" id="IPR008984">
    <property type="entry name" value="SMAD_FHA_dom_sf"/>
</dbReference>
<organism evidence="2 3">
    <name type="scientific">Cucurbita moschata</name>
    <name type="common">Winter crookneck squash</name>
    <name type="synonym">Cucurbita pepo var. moschata</name>
    <dbReference type="NCBI Taxonomy" id="3662"/>
    <lineage>
        <taxon>Eukaryota</taxon>
        <taxon>Viridiplantae</taxon>
        <taxon>Streptophyta</taxon>
        <taxon>Embryophyta</taxon>
        <taxon>Tracheophyta</taxon>
        <taxon>Spermatophyta</taxon>
        <taxon>Magnoliopsida</taxon>
        <taxon>eudicotyledons</taxon>
        <taxon>Gunneridae</taxon>
        <taxon>Pentapetalae</taxon>
        <taxon>rosids</taxon>
        <taxon>fabids</taxon>
        <taxon>Cucurbitales</taxon>
        <taxon>Cucurbitaceae</taxon>
        <taxon>Cucurbiteae</taxon>
        <taxon>Cucurbita</taxon>
    </lineage>
</organism>
<reference evidence="3" key="1">
    <citation type="submission" date="2025-08" db="UniProtKB">
        <authorList>
            <consortium name="RefSeq"/>
        </authorList>
    </citation>
    <scope>IDENTIFICATION</scope>
    <source>
        <tissue evidence="3">Young leaves</tissue>
    </source>
</reference>
<dbReference type="KEGG" id="cmos:111459151"/>
<dbReference type="RefSeq" id="XP_022957686.1">
    <property type="nucleotide sequence ID" value="XM_023101918.1"/>
</dbReference>
<keyword evidence="2" id="KW-1185">Reference proteome</keyword>
<dbReference type="InterPro" id="IPR050923">
    <property type="entry name" value="Cell_Proc_Reg/RNA_Proc"/>
</dbReference>
<dbReference type="CDD" id="cd00060">
    <property type="entry name" value="FHA"/>
    <property type="match status" value="1"/>
</dbReference>
<protein>
    <submittedName>
        <fullName evidence="3">Uncharacterized protein LOC111459151</fullName>
    </submittedName>
</protein>
<dbReference type="Gene3D" id="2.60.200.20">
    <property type="match status" value="1"/>
</dbReference>
<dbReference type="Proteomes" id="UP000504609">
    <property type="component" value="Unplaced"/>
</dbReference>
<dbReference type="AlphaFoldDB" id="A0A6J1GZX7"/>
<evidence type="ECO:0000313" key="2">
    <source>
        <dbReference type="Proteomes" id="UP000504609"/>
    </source>
</evidence>
<dbReference type="PANTHER" id="PTHR23308">
    <property type="entry name" value="NUCLEAR INHIBITOR OF PROTEIN PHOSPHATASE-1"/>
    <property type="match status" value="1"/>
</dbReference>
<dbReference type="SMART" id="SM00240">
    <property type="entry name" value="FHA"/>
    <property type="match status" value="1"/>
</dbReference>